<evidence type="ECO:0000313" key="10">
    <source>
        <dbReference type="EMBL" id="OIR24325.1"/>
    </source>
</evidence>
<dbReference type="Pfam" id="PF02092">
    <property type="entry name" value="tRNA_synt_2f"/>
    <property type="match status" value="1"/>
</dbReference>
<name>A0A1J5UEH9_9GAMM</name>
<keyword evidence="6 9" id="KW-0648">Protein biosynthesis</keyword>
<keyword evidence="3 9" id="KW-0436">Ligase</keyword>
<dbReference type="Proteomes" id="UP000182798">
    <property type="component" value="Unassembled WGS sequence"/>
</dbReference>
<evidence type="ECO:0000256" key="8">
    <source>
        <dbReference type="ARBA" id="ARBA00047937"/>
    </source>
</evidence>
<dbReference type="PANTHER" id="PTHR30075">
    <property type="entry name" value="GLYCYL-TRNA SYNTHETASE"/>
    <property type="match status" value="1"/>
</dbReference>
<dbReference type="OrthoDB" id="9775440at2"/>
<dbReference type="NCBIfam" id="TIGR00211">
    <property type="entry name" value="glyS"/>
    <property type="match status" value="1"/>
</dbReference>
<evidence type="ECO:0000256" key="9">
    <source>
        <dbReference type="HAMAP-Rule" id="MF_00255"/>
    </source>
</evidence>
<evidence type="ECO:0000256" key="2">
    <source>
        <dbReference type="ARBA" id="ARBA00011209"/>
    </source>
</evidence>
<dbReference type="EC" id="6.1.1.14" evidence="9"/>
<dbReference type="PANTHER" id="PTHR30075:SF2">
    <property type="entry name" value="GLYCINE--TRNA LIGASE, CHLOROPLASTIC_MITOCHONDRIAL 2"/>
    <property type="match status" value="1"/>
</dbReference>
<dbReference type="PROSITE" id="PS50861">
    <property type="entry name" value="AA_TRNA_LIGASE_II_GLYAB"/>
    <property type="match status" value="1"/>
</dbReference>
<evidence type="ECO:0000256" key="1">
    <source>
        <dbReference type="ARBA" id="ARBA00008226"/>
    </source>
</evidence>
<keyword evidence="5 9" id="KW-0067">ATP-binding</keyword>
<sequence length="710" mass="79907">MSTQDFLLELGTEELPPKLLKQLSNALSDNLTKQLTELNLSFDKAETFATPRRLAVLVRNLQLQQHNQTIERKGPAVNAPEQAVAGFAKSCGVSKEDLTQKDLNGTDYYYFTQEKKGLKTQDLLAKVVDTAIKKIPITRAMRWGDSDFTFVRPVHWLLMLLEGTVVKANIMGLESGNSTRGLRWTGEQEFTIDSAKDYQKTLMDKAQIEVDFDLRKETIRQQVNQEASKKGATAVIDEALLEEVCALVEYPCAFSGVFDERFLQVPEEALISAMKAHQKYFHMVDDSGKLLPAFISVANIESSDLSVIIDGNERVIRPRLTDSEFFWEQDKSISLAARLTKLDSVLFMKSLGSMGDKAKRIESLATYIASVIGANEKHSARAGLLAKTDLVTEMVGEFADLQGVMGGYYAKNDGEDLAVATAISEHYHPRFAGDTLPSTKEGLSVAIADKVDTIVGIYGIGHKPTGSKDPYALKRAGLGLLRMMIESESQLDLLTLVHKSAELYEFDDVLAREICDFIAERLSAYYQEQNIEKNIARAVLHSTDDGITIPKNYIVYDWHLRIQALNVFMQDENAQSLVEANKRIKNILKDEALQETDTNFSTQYDQNLYDAVKKVDNKIIFYIDKSQPKPLEKDSHKYLSMFFPQPKPVAKDAYVIILNDFLKLKPVIDDFFDNVMVNDEDLKIRHQRLGLIKDTRQAFLSVADITYLSK</sequence>
<dbReference type="PRINTS" id="PR01045">
    <property type="entry name" value="TRNASYNTHGB"/>
</dbReference>
<dbReference type="HAMAP" id="MF_00255">
    <property type="entry name" value="Gly_tRNA_synth_beta"/>
    <property type="match status" value="1"/>
</dbReference>
<dbReference type="GO" id="GO:0005829">
    <property type="term" value="C:cytosol"/>
    <property type="evidence" value="ECO:0007669"/>
    <property type="project" value="TreeGrafter"/>
</dbReference>
<dbReference type="GO" id="GO:0006426">
    <property type="term" value="P:glycyl-tRNA aminoacylation"/>
    <property type="evidence" value="ECO:0007669"/>
    <property type="project" value="UniProtKB-UniRule"/>
</dbReference>
<reference evidence="11" key="1">
    <citation type="submission" date="2016-09" db="EMBL/GenBank/DDBJ databases">
        <title>Genome Sequence of Bathymodiolus thermophilus sulfur-oxidizing gill endosymbiont.</title>
        <authorList>
            <person name="Ponnudurai R."/>
            <person name="Kleiner M."/>
            <person name="Sayavedra L."/>
            <person name="Thuermer A."/>
            <person name="Felbeck H."/>
            <person name="Schlueter R."/>
            <person name="Schweder T."/>
            <person name="Markert S."/>
        </authorList>
    </citation>
    <scope>NUCLEOTIDE SEQUENCE [LARGE SCALE GENOMIC DNA]</scope>
    <source>
        <strain evidence="11">BAT/CrabSpa'14</strain>
    </source>
</reference>
<dbReference type="SUPFAM" id="SSF109604">
    <property type="entry name" value="HD-domain/PDEase-like"/>
    <property type="match status" value="1"/>
</dbReference>
<gene>
    <name evidence="9" type="primary">glyS</name>
    <name evidence="10" type="ORF">BGC33_14575</name>
</gene>
<keyword evidence="4 9" id="KW-0547">Nucleotide-binding</keyword>
<comment type="similarity">
    <text evidence="1 9">Belongs to the class-II aminoacyl-tRNA synthetase family.</text>
</comment>
<accession>A0A1J5UEH9</accession>
<dbReference type="GO" id="GO:0005524">
    <property type="term" value="F:ATP binding"/>
    <property type="evidence" value="ECO:0007669"/>
    <property type="project" value="UniProtKB-UniRule"/>
</dbReference>
<organism evidence="10 11">
    <name type="scientific">Bathymodiolus thermophilus thioautotrophic gill symbiont</name>
    <dbReference type="NCBI Taxonomy" id="2360"/>
    <lineage>
        <taxon>Bacteria</taxon>
        <taxon>Pseudomonadati</taxon>
        <taxon>Pseudomonadota</taxon>
        <taxon>Gammaproteobacteria</taxon>
        <taxon>sulfur-oxidizing symbionts</taxon>
    </lineage>
</organism>
<dbReference type="InterPro" id="IPR015944">
    <property type="entry name" value="Gly-tRNA-synth_bsu"/>
</dbReference>
<dbReference type="EMBL" id="MIQH01000729">
    <property type="protein sequence ID" value="OIR24325.1"/>
    <property type="molecule type" value="Genomic_DNA"/>
</dbReference>
<evidence type="ECO:0000256" key="4">
    <source>
        <dbReference type="ARBA" id="ARBA00022741"/>
    </source>
</evidence>
<evidence type="ECO:0000256" key="5">
    <source>
        <dbReference type="ARBA" id="ARBA00022840"/>
    </source>
</evidence>
<proteinExistence type="inferred from homology"/>
<evidence type="ECO:0000313" key="11">
    <source>
        <dbReference type="Proteomes" id="UP000182798"/>
    </source>
</evidence>
<evidence type="ECO:0000256" key="3">
    <source>
        <dbReference type="ARBA" id="ARBA00022598"/>
    </source>
</evidence>
<comment type="caution">
    <text evidence="10">The sequence shown here is derived from an EMBL/GenBank/DDBJ whole genome shotgun (WGS) entry which is preliminary data.</text>
</comment>
<protein>
    <recommendedName>
        <fullName evidence="9">Glycine--tRNA ligase beta subunit</fullName>
        <ecNumber evidence="9">6.1.1.14</ecNumber>
    </recommendedName>
    <alternativeName>
        <fullName evidence="9">Glycyl-tRNA synthetase beta subunit</fullName>
        <shortName evidence="9">GlyRS</shortName>
    </alternativeName>
</protein>
<comment type="subcellular location">
    <subcellularLocation>
        <location evidence="9">Cytoplasm</location>
    </subcellularLocation>
</comment>
<dbReference type="AlphaFoldDB" id="A0A1J5UEH9"/>
<keyword evidence="9" id="KW-0963">Cytoplasm</keyword>
<dbReference type="InterPro" id="IPR006194">
    <property type="entry name" value="Gly-tRNA-synth_heterodimer"/>
</dbReference>
<evidence type="ECO:0000256" key="7">
    <source>
        <dbReference type="ARBA" id="ARBA00023146"/>
    </source>
</evidence>
<evidence type="ECO:0000256" key="6">
    <source>
        <dbReference type="ARBA" id="ARBA00022917"/>
    </source>
</evidence>
<dbReference type="RefSeq" id="WP_071564776.1">
    <property type="nucleotide sequence ID" value="NZ_MIQH01000729.1"/>
</dbReference>
<dbReference type="GO" id="GO:0004820">
    <property type="term" value="F:glycine-tRNA ligase activity"/>
    <property type="evidence" value="ECO:0007669"/>
    <property type="project" value="UniProtKB-UniRule"/>
</dbReference>
<keyword evidence="7 9" id="KW-0030">Aminoacyl-tRNA synthetase</keyword>
<comment type="subunit">
    <text evidence="2 9">Tetramer of two alpha and two beta subunits.</text>
</comment>
<comment type="catalytic activity">
    <reaction evidence="8 9">
        <text>tRNA(Gly) + glycine + ATP = glycyl-tRNA(Gly) + AMP + diphosphate</text>
        <dbReference type="Rhea" id="RHEA:16013"/>
        <dbReference type="Rhea" id="RHEA-COMP:9664"/>
        <dbReference type="Rhea" id="RHEA-COMP:9683"/>
        <dbReference type="ChEBI" id="CHEBI:30616"/>
        <dbReference type="ChEBI" id="CHEBI:33019"/>
        <dbReference type="ChEBI" id="CHEBI:57305"/>
        <dbReference type="ChEBI" id="CHEBI:78442"/>
        <dbReference type="ChEBI" id="CHEBI:78522"/>
        <dbReference type="ChEBI" id="CHEBI:456215"/>
        <dbReference type="EC" id="6.1.1.14"/>
    </reaction>
</comment>